<feature type="compositionally biased region" description="Low complexity" evidence="2">
    <location>
        <begin position="261"/>
        <end position="276"/>
    </location>
</feature>
<keyword evidence="1" id="KW-0175">Coiled coil</keyword>
<feature type="chain" id="PRO_5046415600" evidence="3">
    <location>
        <begin position="21"/>
        <end position="535"/>
    </location>
</feature>
<feature type="region of interest" description="Disordered" evidence="2">
    <location>
        <begin position="470"/>
        <end position="516"/>
    </location>
</feature>
<evidence type="ECO:0000313" key="5">
    <source>
        <dbReference type="Proteomes" id="UP001642540"/>
    </source>
</evidence>
<feature type="coiled-coil region" evidence="1">
    <location>
        <begin position="184"/>
        <end position="216"/>
    </location>
</feature>
<feature type="compositionally biased region" description="Low complexity" evidence="2">
    <location>
        <begin position="477"/>
        <end position="486"/>
    </location>
</feature>
<feature type="signal peptide" evidence="3">
    <location>
        <begin position="1"/>
        <end position="20"/>
    </location>
</feature>
<comment type="caution">
    <text evidence="4">The sequence shown here is derived from an EMBL/GenBank/DDBJ whole genome shotgun (WGS) entry which is preliminary data.</text>
</comment>
<reference evidence="4 5" key="1">
    <citation type="submission" date="2024-08" db="EMBL/GenBank/DDBJ databases">
        <authorList>
            <person name="Cucini C."/>
            <person name="Frati F."/>
        </authorList>
    </citation>
    <scope>NUCLEOTIDE SEQUENCE [LARGE SCALE GENOMIC DNA]</scope>
</reference>
<evidence type="ECO:0000256" key="3">
    <source>
        <dbReference type="SAM" id="SignalP"/>
    </source>
</evidence>
<dbReference type="EMBL" id="CAXLJM020000046">
    <property type="protein sequence ID" value="CAL8110766.1"/>
    <property type="molecule type" value="Genomic_DNA"/>
</dbReference>
<accession>A0ABP1QRM3</accession>
<evidence type="ECO:0000256" key="1">
    <source>
        <dbReference type="SAM" id="Coils"/>
    </source>
</evidence>
<dbReference type="Proteomes" id="UP001642540">
    <property type="component" value="Unassembled WGS sequence"/>
</dbReference>
<name>A0ABP1QRM3_9HEXA</name>
<evidence type="ECO:0000313" key="4">
    <source>
        <dbReference type="EMBL" id="CAL8110766.1"/>
    </source>
</evidence>
<keyword evidence="5" id="KW-1185">Reference proteome</keyword>
<evidence type="ECO:0000256" key="2">
    <source>
        <dbReference type="SAM" id="MobiDB-lite"/>
    </source>
</evidence>
<feature type="region of interest" description="Disordered" evidence="2">
    <location>
        <begin position="257"/>
        <end position="276"/>
    </location>
</feature>
<sequence length="535" mass="57539">MGFRQVFLIAIVVGVAAVFAQPPPPPQHGLFGPQLRSPNTLQGIGKQMTDFALNKFISAVRGGGRGHRELLALTSNPYSTIRLAPPPQYSFGRVPPSITHVPPAPKLSSFYITPPERDAPFFYGGPQGPKRQQMFKLTELKYGRPLTLLSAETSNAPRPGPGGQTLQLIPYRGATQLTSAATNIPQQQQQQQQLQQQQQQQQLQQQQQQQQQQQGEGSTSNSAQSLQEIIAKAAQEQHAQVLQKEQKAHPNAQITNSQIILPGGPNGPQQLQGLSGGRQPIFVNQFGQQFLAPAIFGPGQQQPQQLPQGLPPQFLQALQGQGQGPPQHIQYIPSPHGGDGQRIQYIPANGPEFPGQLQQGPRQHQQPQFLRQGPGGPIPQQGGQLQLISPQGIPISAFQGLPPQAGGHGQLFGIQGGALTQGQLAAMLSQQGAALQGLGGQLVPGNSILGSPHYALVSGNLQGQVLASQLGRGHPHQQQQQQQQQGQKEEQPTRPQESASEIHSTTTNLEENSGSQFQAAIMQSQAEYSEPITKM</sequence>
<proteinExistence type="predicted"/>
<organism evidence="4 5">
    <name type="scientific">Orchesella dallaii</name>
    <dbReference type="NCBI Taxonomy" id="48710"/>
    <lineage>
        <taxon>Eukaryota</taxon>
        <taxon>Metazoa</taxon>
        <taxon>Ecdysozoa</taxon>
        <taxon>Arthropoda</taxon>
        <taxon>Hexapoda</taxon>
        <taxon>Collembola</taxon>
        <taxon>Entomobryomorpha</taxon>
        <taxon>Entomobryoidea</taxon>
        <taxon>Orchesellidae</taxon>
        <taxon>Orchesellinae</taxon>
        <taxon>Orchesella</taxon>
    </lineage>
</organism>
<gene>
    <name evidence="4" type="ORF">ODALV1_LOCUS14434</name>
</gene>
<feature type="compositionally biased region" description="Polar residues" evidence="2">
    <location>
        <begin position="493"/>
        <end position="516"/>
    </location>
</feature>
<protein>
    <submittedName>
        <fullName evidence="4">Uncharacterized protein</fullName>
    </submittedName>
</protein>
<keyword evidence="3" id="KW-0732">Signal</keyword>